<dbReference type="PROSITE" id="PS00903">
    <property type="entry name" value="CYT_DCMP_DEAMINASES_1"/>
    <property type="match status" value="1"/>
</dbReference>
<name>A0A1E7Z684_9ALTE</name>
<feature type="domain" description="CMP/dCMP-type deaminase" evidence="10">
    <location>
        <begin position="7"/>
        <end position="118"/>
    </location>
</feature>
<evidence type="ECO:0000313" key="11">
    <source>
        <dbReference type="EMBL" id="OFC68987.1"/>
    </source>
</evidence>
<comment type="function">
    <text evidence="8">Catalyzes the deamination of adenosine to inosine at the wobble position 34 of tRNA(Arg2).</text>
</comment>
<proteinExistence type="inferred from homology"/>
<dbReference type="STRING" id="1656094.BFC18_19790"/>
<dbReference type="OrthoDB" id="9802676at2"/>
<dbReference type="EMBL" id="MDHN01000041">
    <property type="protein sequence ID" value="OFC68987.1"/>
    <property type="molecule type" value="Genomic_DNA"/>
</dbReference>
<dbReference type="PROSITE" id="PS51747">
    <property type="entry name" value="CYT_DCMP_DEAMINASES_2"/>
    <property type="match status" value="1"/>
</dbReference>
<dbReference type="InterPro" id="IPR028883">
    <property type="entry name" value="tRNA_aden_deaminase"/>
</dbReference>
<reference evidence="11 12" key="1">
    <citation type="submission" date="2016-08" db="EMBL/GenBank/DDBJ databases">
        <authorList>
            <person name="Seilhamer J.J."/>
        </authorList>
    </citation>
    <scope>NUCLEOTIDE SEQUENCE [LARGE SCALE GENOMIC DNA]</scope>
    <source>
        <strain evidence="11 12">KCTC 42603</strain>
    </source>
</reference>
<evidence type="ECO:0000256" key="1">
    <source>
        <dbReference type="ARBA" id="ARBA00010669"/>
    </source>
</evidence>
<dbReference type="InterPro" id="IPR002125">
    <property type="entry name" value="CMP_dCMP_dom"/>
</dbReference>
<evidence type="ECO:0000256" key="7">
    <source>
        <dbReference type="ARBA" id="ARBA00048045"/>
    </source>
</evidence>
<evidence type="ECO:0000313" key="12">
    <source>
        <dbReference type="Proteomes" id="UP000175691"/>
    </source>
</evidence>
<organism evidence="11 12">
    <name type="scientific">Alteromonas confluentis</name>
    <dbReference type="NCBI Taxonomy" id="1656094"/>
    <lineage>
        <taxon>Bacteria</taxon>
        <taxon>Pseudomonadati</taxon>
        <taxon>Pseudomonadota</taxon>
        <taxon>Gammaproteobacteria</taxon>
        <taxon>Alteromonadales</taxon>
        <taxon>Alteromonadaceae</taxon>
        <taxon>Alteromonas/Salinimonas group</taxon>
        <taxon>Alteromonas</taxon>
    </lineage>
</organism>
<dbReference type="InterPro" id="IPR016193">
    <property type="entry name" value="Cytidine_deaminase-like"/>
</dbReference>
<keyword evidence="5 8" id="KW-0378">Hydrolase</keyword>
<dbReference type="SUPFAM" id="SSF53927">
    <property type="entry name" value="Cytidine deaminase-like"/>
    <property type="match status" value="1"/>
</dbReference>
<dbReference type="Pfam" id="PF00383">
    <property type="entry name" value="dCMP_cyt_deam_1"/>
    <property type="match status" value="1"/>
</dbReference>
<comment type="similarity">
    <text evidence="1">Belongs to the cytidine and deoxycytidylate deaminase family. ADAT2 subfamily.</text>
</comment>
<feature type="active site" description="Proton donor" evidence="8">
    <location>
        <position position="60"/>
    </location>
</feature>
<evidence type="ECO:0000256" key="3">
    <source>
        <dbReference type="ARBA" id="ARBA00022694"/>
    </source>
</evidence>
<evidence type="ECO:0000256" key="5">
    <source>
        <dbReference type="ARBA" id="ARBA00022801"/>
    </source>
</evidence>
<feature type="region of interest" description="Disordered" evidence="9">
    <location>
        <begin position="163"/>
        <end position="184"/>
    </location>
</feature>
<dbReference type="AlphaFoldDB" id="A0A1E7Z684"/>
<evidence type="ECO:0000256" key="6">
    <source>
        <dbReference type="ARBA" id="ARBA00022833"/>
    </source>
</evidence>
<dbReference type="PANTHER" id="PTHR11079:SF202">
    <property type="entry name" value="TRNA-SPECIFIC ADENOSINE DEAMINASE"/>
    <property type="match status" value="1"/>
</dbReference>
<dbReference type="CDD" id="cd01285">
    <property type="entry name" value="nucleoside_deaminase"/>
    <property type="match status" value="1"/>
</dbReference>
<protein>
    <recommendedName>
        <fullName evidence="8">tRNA-specific adenosine deaminase</fullName>
        <ecNumber evidence="8">3.5.4.33</ecNumber>
    </recommendedName>
</protein>
<sequence>MSEVVSQPDEYWMREALKRADRAEAVNEIPVGAIVVANGEIIGEGWNTPISDHDPSAHAEMQAVRMAAKQVENYRVIDATLYVTLEPCAMCAGMLVHARIARVVFGAFDLKTGSAGSVMQLLQHPQLNHQCEITSGVLADECGEKLSAFFRRRRAEIKAAKAEAKRLSEQAERPGGDISEGECP</sequence>
<feature type="binding site" evidence="8">
    <location>
        <position position="88"/>
    </location>
    <ligand>
        <name>Zn(2+)</name>
        <dbReference type="ChEBI" id="CHEBI:29105"/>
        <note>catalytic</note>
    </ligand>
</feature>
<dbReference type="EC" id="3.5.4.33" evidence="8"/>
<comment type="caution">
    <text evidence="11">The sequence shown here is derived from an EMBL/GenBank/DDBJ whole genome shotgun (WGS) entry which is preliminary data.</text>
</comment>
<dbReference type="GO" id="GO:0008270">
    <property type="term" value="F:zinc ion binding"/>
    <property type="evidence" value="ECO:0007669"/>
    <property type="project" value="UniProtKB-UniRule"/>
</dbReference>
<evidence type="ECO:0000256" key="8">
    <source>
        <dbReference type="HAMAP-Rule" id="MF_00972"/>
    </source>
</evidence>
<feature type="binding site" evidence="8">
    <location>
        <position position="91"/>
    </location>
    <ligand>
        <name>Zn(2+)</name>
        <dbReference type="ChEBI" id="CHEBI:29105"/>
        <note>catalytic</note>
    </ligand>
</feature>
<keyword evidence="4 8" id="KW-0479">Metal-binding</keyword>
<gene>
    <name evidence="8" type="primary">tadA</name>
    <name evidence="11" type="ORF">BFC18_19790</name>
</gene>
<comment type="subunit">
    <text evidence="2 8">Homodimer.</text>
</comment>
<dbReference type="Gene3D" id="3.40.140.10">
    <property type="entry name" value="Cytidine Deaminase, domain 2"/>
    <property type="match status" value="1"/>
</dbReference>
<keyword evidence="6 8" id="KW-0862">Zinc</keyword>
<comment type="cofactor">
    <cofactor evidence="8">
        <name>Zn(2+)</name>
        <dbReference type="ChEBI" id="CHEBI:29105"/>
    </cofactor>
    <text evidence="8">Binds 1 zinc ion per subunit.</text>
</comment>
<dbReference type="RefSeq" id="WP_070127097.1">
    <property type="nucleotide sequence ID" value="NZ_MDHN01000041.1"/>
</dbReference>
<dbReference type="HAMAP" id="MF_00972">
    <property type="entry name" value="tRNA_aden_deaminase"/>
    <property type="match status" value="1"/>
</dbReference>
<comment type="catalytic activity">
    <reaction evidence="7 8">
        <text>adenosine(34) in tRNA + H2O + H(+) = inosine(34) in tRNA + NH4(+)</text>
        <dbReference type="Rhea" id="RHEA:43168"/>
        <dbReference type="Rhea" id="RHEA-COMP:10373"/>
        <dbReference type="Rhea" id="RHEA-COMP:10374"/>
        <dbReference type="ChEBI" id="CHEBI:15377"/>
        <dbReference type="ChEBI" id="CHEBI:15378"/>
        <dbReference type="ChEBI" id="CHEBI:28938"/>
        <dbReference type="ChEBI" id="CHEBI:74411"/>
        <dbReference type="ChEBI" id="CHEBI:82852"/>
        <dbReference type="EC" id="3.5.4.33"/>
    </reaction>
</comment>
<keyword evidence="3 8" id="KW-0819">tRNA processing</keyword>
<evidence type="ECO:0000256" key="9">
    <source>
        <dbReference type="SAM" id="MobiDB-lite"/>
    </source>
</evidence>
<evidence type="ECO:0000259" key="10">
    <source>
        <dbReference type="PROSITE" id="PS51747"/>
    </source>
</evidence>
<feature type="binding site" evidence="8">
    <location>
        <position position="58"/>
    </location>
    <ligand>
        <name>Zn(2+)</name>
        <dbReference type="ChEBI" id="CHEBI:29105"/>
        <note>catalytic</note>
    </ligand>
</feature>
<accession>A0A1E7Z684</accession>
<dbReference type="GO" id="GO:0052717">
    <property type="term" value="F:tRNA-specific adenosine-34 deaminase activity"/>
    <property type="evidence" value="ECO:0007669"/>
    <property type="project" value="UniProtKB-UniRule"/>
</dbReference>
<evidence type="ECO:0000256" key="2">
    <source>
        <dbReference type="ARBA" id="ARBA00011738"/>
    </source>
</evidence>
<dbReference type="FunFam" id="3.40.140.10:FF:000005">
    <property type="entry name" value="tRNA-specific adenosine deaminase"/>
    <property type="match status" value="1"/>
</dbReference>
<feature type="compositionally biased region" description="Basic and acidic residues" evidence="9">
    <location>
        <begin position="163"/>
        <end position="175"/>
    </location>
</feature>
<dbReference type="GO" id="GO:0002100">
    <property type="term" value="P:tRNA wobble adenosine to inosine editing"/>
    <property type="evidence" value="ECO:0007669"/>
    <property type="project" value="UniProtKB-UniRule"/>
</dbReference>
<dbReference type="NCBIfam" id="NF008113">
    <property type="entry name" value="PRK10860.1"/>
    <property type="match status" value="1"/>
</dbReference>
<evidence type="ECO:0000256" key="4">
    <source>
        <dbReference type="ARBA" id="ARBA00022723"/>
    </source>
</evidence>
<dbReference type="PANTHER" id="PTHR11079">
    <property type="entry name" value="CYTOSINE DEAMINASE FAMILY MEMBER"/>
    <property type="match status" value="1"/>
</dbReference>
<dbReference type="InterPro" id="IPR016192">
    <property type="entry name" value="APOBEC/CMP_deaminase_Zn-bd"/>
</dbReference>
<dbReference type="Proteomes" id="UP000175691">
    <property type="component" value="Unassembled WGS sequence"/>
</dbReference>
<keyword evidence="12" id="KW-1185">Reference proteome</keyword>